<evidence type="ECO:0000256" key="3">
    <source>
        <dbReference type="ARBA" id="ARBA00022833"/>
    </source>
</evidence>
<dbReference type="AlphaFoldDB" id="A0A834D6V3"/>
<evidence type="ECO:0000256" key="4">
    <source>
        <dbReference type="ARBA" id="ARBA00023125"/>
    </source>
</evidence>
<comment type="caution">
    <text evidence="6">The sequence shown here is derived from an EMBL/GenBank/DDBJ whole genome shotgun (WGS) entry which is preliminary data.</text>
</comment>
<dbReference type="PANTHER" id="PTHR12506">
    <property type="entry name" value="PROTEIN PHOSPHATASE RELATED"/>
    <property type="match status" value="1"/>
</dbReference>
<protein>
    <submittedName>
        <fullName evidence="6">Uncharacterized protein</fullName>
    </submittedName>
</protein>
<dbReference type="GO" id="GO:0003677">
    <property type="term" value="F:DNA binding"/>
    <property type="evidence" value="ECO:0007669"/>
    <property type="project" value="UniProtKB-KW"/>
</dbReference>
<evidence type="ECO:0000256" key="1">
    <source>
        <dbReference type="ARBA" id="ARBA00022723"/>
    </source>
</evidence>
<evidence type="ECO:0000313" key="6">
    <source>
        <dbReference type="EMBL" id="KAF5476646.1"/>
    </source>
</evidence>
<dbReference type="GO" id="GO:0008270">
    <property type="term" value="F:zinc ion binding"/>
    <property type="evidence" value="ECO:0007669"/>
    <property type="project" value="UniProtKB-KW"/>
</dbReference>
<keyword evidence="4" id="KW-0238">DNA-binding</keyword>
<feature type="compositionally biased region" description="Acidic residues" evidence="5">
    <location>
        <begin position="125"/>
        <end position="135"/>
    </location>
</feature>
<feature type="compositionally biased region" description="Basic and acidic residues" evidence="5">
    <location>
        <begin position="286"/>
        <end position="299"/>
    </location>
</feature>
<feature type="compositionally biased region" description="Polar residues" evidence="5">
    <location>
        <begin position="1"/>
        <end position="22"/>
    </location>
</feature>
<keyword evidence="2" id="KW-0863">Zinc-finger</keyword>
<name>A0A834D6V3_JUGRE</name>
<feature type="region of interest" description="Disordered" evidence="5">
    <location>
        <begin position="83"/>
        <end position="139"/>
    </location>
</feature>
<reference evidence="6" key="1">
    <citation type="submission" date="2015-10" db="EMBL/GenBank/DDBJ databases">
        <authorList>
            <person name="Martinez-Garcia P.J."/>
            <person name="Crepeau M.W."/>
            <person name="Puiu D."/>
            <person name="Gonzalez-Ibeas D."/>
            <person name="Whalen J."/>
            <person name="Stevens K."/>
            <person name="Paul R."/>
            <person name="Butterfield T."/>
            <person name="Britton M."/>
            <person name="Reagan R."/>
            <person name="Chakraborty S."/>
            <person name="Walawage S.L."/>
            <person name="Vasquez-Gross H.A."/>
            <person name="Cardeno C."/>
            <person name="Famula R."/>
            <person name="Pratt K."/>
            <person name="Kuruganti S."/>
            <person name="Aradhya M.K."/>
            <person name="Leslie C.A."/>
            <person name="Dandekar A.M."/>
            <person name="Salzberg S.L."/>
            <person name="Wegrzyn J.L."/>
            <person name="Langley C.H."/>
            <person name="Neale D.B."/>
        </authorList>
    </citation>
    <scope>NUCLEOTIDE SEQUENCE</scope>
    <source>
        <tissue evidence="6">Leaves</tissue>
    </source>
</reference>
<feature type="region of interest" description="Disordered" evidence="5">
    <location>
        <begin position="267"/>
        <end position="333"/>
    </location>
</feature>
<evidence type="ECO:0000256" key="2">
    <source>
        <dbReference type="ARBA" id="ARBA00022771"/>
    </source>
</evidence>
<dbReference type="PANTHER" id="PTHR12506:SF20">
    <property type="entry name" value="ZINC FINGER CCCH DOMAIN-CONTAINING PROTEIN 67"/>
    <property type="match status" value="1"/>
</dbReference>
<feature type="region of interest" description="Disordered" evidence="5">
    <location>
        <begin position="206"/>
        <end position="237"/>
    </location>
</feature>
<feature type="compositionally biased region" description="Basic and acidic residues" evidence="5">
    <location>
        <begin position="267"/>
        <end position="277"/>
    </location>
</feature>
<feature type="compositionally biased region" description="Basic and acidic residues" evidence="5">
    <location>
        <begin position="219"/>
        <end position="233"/>
    </location>
</feature>
<organism evidence="6 7">
    <name type="scientific">Juglans regia</name>
    <name type="common">English walnut</name>
    <dbReference type="NCBI Taxonomy" id="51240"/>
    <lineage>
        <taxon>Eukaryota</taxon>
        <taxon>Viridiplantae</taxon>
        <taxon>Streptophyta</taxon>
        <taxon>Embryophyta</taxon>
        <taxon>Tracheophyta</taxon>
        <taxon>Spermatophyta</taxon>
        <taxon>Magnoliopsida</taxon>
        <taxon>eudicotyledons</taxon>
        <taxon>Gunneridae</taxon>
        <taxon>Pentapetalae</taxon>
        <taxon>rosids</taxon>
        <taxon>fabids</taxon>
        <taxon>Fagales</taxon>
        <taxon>Juglandaceae</taxon>
        <taxon>Juglans</taxon>
    </lineage>
</organism>
<dbReference type="EMBL" id="LIHL02000002">
    <property type="protein sequence ID" value="KAF5476646.1"/>
    <property type="molecule type" value="Genomic_DNA"/>
</dbReference>
<feature type="compositionally biased region" description="Basic and acidic residues" evidence="5">
    <location>
        <begin position="308"/>
        <end position="333"/>
    </location>
</feature>
<evidence type="ECO:0000256" key="5">
    <source>
        <dbReference type="SAM" id="MobiDB-lite"/>
    </source>
</evidence>
<gene>
    <name evidence="6" type="ORF">F2P56_003364</name>
</gene>
<dbReference type="Proteomes" id="UP000619265">
    <property type="component" value="Unassembled WGS sequence"/>
</dbReference>
<reference evidence="6" key="2">
    <citation type="submission" date="2020-03" db="EMBL/GenBank/DDBJ databases">
        <title>Walnut 2.0.</title>
        <authorList>
            <person name="Marrano A."/>
            <person name="Britton M."/>
            <person name="Zimin A.V."/>
            <person name="Zaini P.A."/>
            <person name="Workman R."/>
            <person name="Puiu D."/>
            <person name="Bianco L."/>
            <person name="Allen B.J."/>
            <person name="Troggio M."/>
            <person name="Leslie C.A."/>
            <person name="Timp W."/>
            <person name="Dendekar A."/>
            <person name="Salzberg S.L."/>
            <person name="Neale D.B."/>
        </authorList>
    </citation>
    <scope>NUCLEOTIDE SEQUENCE</scope>
    <source>
        <tissue evidence="6">Leaves</tissue>
    </source>
</reference>
<accession>A0A834D6V3</accession>
<dbReference type="Gramene" id="Jr02_01870_p1">
    <property type="protein sequence ID" value="cds.Jr02_01870_p1"/>
    <property type="gene ID" value="Jr02_01870"/>
</dbReference>
<dbReference type="InterPro" id="IPR050974">
    <property type="entry name" value="Plant_ZF_CCCH"/>
</dbReference>
<keyword evidence="3" id="KW-0862">Zinc</keyword>
<proteinExistence type="predicted"/>
<evidence type="ECO:0000313" key="7">
    <source>
        <dbReference type="Proteomes" id="UP000619265"/>
    </source>
</evidence>
<sequence length="333" mass="36996">MGQSGSNLVVDSNNTGRESGFQSPPIPNTELDRAPSNPDRPADERTLVIEENLQHLDFKEVSEPVLKQEDEKAGNWDLKEADEVLEGEKENGPSNWEEGMGGGSEYNGWGDYTNPQVPWIVTDDNGNENETVTEDGVERNGAAFTEIHQYGSLKTPANGFGPNCKFSRRARRKNKAVMEKVKEKEESMVMPGQTECKAVMEKVKKKEESMAMPGQTESKVVKEKVKEPGKSTERPVQTECKVVKEKVKKLGKSTERPGQTECKVVKEKVKEPGKSTERPGQTGCKVVKEKVKEPGKSTERPGQTGCKVVKEKVKEPGKSTERPGLDARLLRRR</sequence>
<keyword evidence="1" id="KW-0479">Metal-binding</keyword>
<feature type="region of interest" description="Disordered" evidence="5">
    <location>
        <begin position="1"/>
        <end position="44"/>
    </location>
</feature>